<evidence type="ECO:0000259" key="1">
    <source>
        <dbReference type="Pfam" id="PF07866"/>
    </source>
</evidence>
<dbReference type="Gene3D" id="2.30.30.320">
    <property type="entry name" value="DUF1653-like domain"/>
    <property type="match status" value="1"/>
</dbReference>
<accession>A0A0U5EXB1</accession>
<keyword evidence="3" id="KW-1185">Reference proteome</keyword>
<gene>
    <name evidence="2" type="ORF">ASN_2938</name>
</gene>
<dbReference type="EMBL" id="LN606600">
    <property type="protein sequence ID" value="CEF42191.1"/>
    <property type="molecule type" value="Genomic_DNA"/>
</dbReference>
<name>A0A0U5EXB1_9PROT</name>
<feature type="domain" description="DUF1653" evidence="1">
    <location>
        <begin position="39"/>
        <end position="94"/>
    </location>
</feature>
<proteinExistence type="predicted"/>
<evidence type="ECO:0000313" key="2">
    <source>
        <dbReference type="EMBL" id="CEF42191.1"/>
    </source>
</evidence>
<dbReference type="Pfam" id="PF07866">
    <property type="entry name" value="DUF1653"/>
    <property type="match status" value="1"/>
</dbReference>
<dbReference type="Proteomes" id="UP000056109">
    <property type="component" value="Chromosome I"/>
</dbReference>
<reference evidence="3" key="1">
    <citation type="submission" date="2014-09" db="EMBL/GenBank/DDBJ databases">
        <authorList>
            <person name="Illeghems K.G."/>
        </authorList>
    </citation>
    <scope>NUCLEOTIDE SEQUENCE [LARGE SCALE GENOMIC DNA]</scope>
    <source>
        <strain evidence="3">108B</strain>
    </source>
</reference>
<dbReference type="PATRIC" id="fig|446692.3.peg.3088"/>
<organism evidence="2 3">
    <name type="scientific">Acetobacter senegalensis</name>
    <dbReference type="NCBI Taxonomy" id="446692"/>
    <lineage>
        <taxon>Bacteria</taxon>
        <taxon>Pseudomonadati</taxon>
        <taxon>Pseudomonadota</taxon>
        <taxon>Alphaproteobacteria</taxon>
        <taxon>Acetobacterales</taxon>
        <taxon>Acetobacteraceae</taxon>
        <taxon>Acetobacter</taxon>
    </lineage>
</organism>
<protein>
    <recommendedName>
        <fullName evidence="1">DUF1653 domain-containing protein</fullName>
    </recommendedName>
</protein>
<evidence type="ECO:0000313" key="3">
    <source>
        <dbReference type="Proteomes" id="UP000056109"/>
    </source>
</evidence>
<dbReference type="AlphaFoldDB" id="A0A0U5EXB1"/>
<dbReference type="InterPro" id="IPR023387">
    <property type="entry name" value="DUF1653-like_dom"/>
</dbReference>
<dbReference type="KEGG" id="asz:ASN_2938"/>
<sequence length="102" mass="11797">MKERFKVAIPPQAVEHLSIMNTHAQNTIDTTMPEHPRPGLYRHYKGGLYTVLCVGRHSETEEWLVTYRSEALGSYWVRPLAMWQEQVDGIPRFALIEETASK</sequence>
<dbReference type="InterPro" id="IPR037135">
    <property type="entry name" value="DUF1653-like_dom_sf"/>
</dbReference>